<dbReference type="EC" id="4.1.1.19" evidence="2"/>
<dbReference type="AlphaFoldDB" id="X0SRA6"/>
<dbReference type="InterPro" id="IPR016105">
    <property type="entry name" value="Pyr-dep_his/arg-deCO2ase_sand"/>
</dbReference>
<name>X0SRA6_9ZZZZ</name>
<dbReference type="Pfam" id="PF01862">
    <property type="entry name" value="PvlArgDC"/>
    <property type="match status" value="1"/>
</dbReference>
<dbReference type="GO" id="GO:0006527">
    <property type="term" value="P:L-arginine catabolic process"/>
    <property type="evidence" value="ECO:0007669"/>
    <property type="project" value="InterPro"/>
</dbReference>
<dbReference type="SUPFAM" id="SSF56271">
    <property type="entry name" value="Pyruvoyl-dependent histidine and arginine decarboxylases"/>
    <property type="match status" value="1"/>
</dbReference>
<keyword evidence="4" id="KW-0456">Lyase</keyword>
<evidence type="ECO:0000256" key="5">
    <source>
        <dbReference type="ARBA" id="ARBA00023317"/>
    </source>
</evidence>
<evidence type="ECO:0000313" key="7">
    <source>
        <dbReference type="EMBL" id="GAF78422.1"/>
    </source>
</evidence>
<organism evidence="7">
    <name type="scientific">marine sediment metagenome</name>
    <dbReference type="NCBI Taxonomy" id="412755"/>
    <lineage>
        <taxon>unclassified sequences</taxon>
        <taxon>metagenomes</taxon>
        <taxon>ecological metagenomes</taxon>
    </lineage>
</organism>
<dbReference type="GO" id="GO:0008792">
    <property type="term" value="F:arginine decarboxylase activity"/>
    <property type="evidence" value="ECO:0007669"/>
    <property type="project" value="UniProtKB-EC"/>
</dbReference>
<dbReference type="PANTHER" id="PTHR40438">
    <property type="entry name" value="PYRUVOYL-DEPENDENT ARGININE DECARBOXYLASE"/>
    <property type="match status" value="1"/>
</dbReference>
<feature type="non-terminal residue" evidence="7">
    <location>
        <position position="146"/>
    </location>
</feature>
<dbReference type="HAMAP" id="MF_01404">
    <property type="entry name" value="PvlArgDC"/>
    <property type="match status" value="1"/>
</dbReference>
<evidence type="ECO:0000256" key="6">
    <source>
        <dbReference type="ARBA" id="ARBA00049309"/>
    </source>
</evidence>
<dbReference type="Gene3D" id="3.30.60.30">
    <property type="match status" value="1"/>
</dbReference>
<gene>
    <name evidence="7" type="ORF">S01H1_11319</name>
</gene>
<dbReference type="Gene3D" id="3.50.20.10">
    <property type="entry name" value="Pyruvoyl-Dependent Histidine Decarboxylase, subunit B"/>
    <property type="match status" value="1"/>
</dbReference>
<comment type="cofactor">
    <cofactor evidence="1">
        <name>pyruvate</name>
        <dbReference type="ChEBI" id="CHEBI:15361"/>
    </cofactor>
</comment>
<keyword evidence="3" id="KW-0210">Decarboxylase</keyword>
<accession>X0SRA6</accession>
<evidence type="ECO:0000256" key="4">
    <source>
        <dbReference type="ARBA" id="ARBA00023239"/>
    </source>
</evidence>
<comment type="caution">
    <text evidence="7">The sequence shown here is derived from an EMBL/GenBank/DDBJ whole genome shotgun (WGS) entry which is preliminary data.</text>
</comment>
<keyword evidence="5" id="KW-0670">Pyruvate</keyword>
<evidence type="ECO:0000256" key="3">
    <source>
        <dbReference type="ARBA" id="ARBA00022793"/>
    </source>
</evidence>
<evidence type="ECO:0000256" key="1">
    <source>
        <dbReference type="ARBA" id="ARBA00001928"/>
    </source>
</evidence>
<dbReference type="NCBIfam" id="TIGR00286">
    <property type="entry name" value="pyruvoyl-dependent arginine decarboxylase"/>
    <property type="match status" value="1"/>
</dbReference>
<proteinExistence type="inferred from homology"/>
<comment type="catalytic activity">
    <reaction evidence="6">
        <text>L-arginine + H(+) = agmatine + CO2</text>
        <dbReference type="Rhea" id="RHEA:17641"/>
        <dbReference type="ChEBI" id="CHEBI:15378"/>
        <dbReference type="ChEBI" id="CHEBI:16526"/>
        <dbReference type="ChEBI" id="CHEBI:32682"/>
        <dbReference type="ChEBI" id="CHEBI:58145"/>
        <dbReference type="EC" id="4.1.1.19"/>
    </reaction>
</comment>
<dbReference type="InterPro" id="IPR016104">
    <property type="entry name" value="Pyr-dep_his/arg-deCO2ase"/>
</dbReference>
<sequence length="146" mass="16009">MDSKFFIIPKYYFFVSASSEGISKLNSFDNALISAGMGNYSLVKVSSILPPHCKETSVYNFSIGTILPIAYTSLSSDSQGELISSAISVGIPSETNKPGVIMEYSGYASLEKVKEMVEKMTYQALSIRNCKIKKIKIEGKSHIVDK</sequence>
<dbReference type="PANTHER" id="PTHR40438:SF1">
    <property type="entry name" value="PYRUVOYL-DEPENDENT ARGININE DECARBOXYLASE"/>
    <property type="match status" value="1"/>
</dbReference>
<evidence type="ECO:0000256" key="2">
    <source>
        <dbReference type="ARBA" id="ARBA00012426"/>
    </source>
</evidence>
<protein>
    <recommendedName>
        <fullName evidence="2">arginine decarboxylase</fullName>
        <ecNumber evidence="2">4.1.1.19</ecNumber>
    </recommendedName>
</protein>
<reference evidence="7" key="1">
    <citation type="journal article" date="2014" name="Front. Microbiol.">
        <title>High frequency of phylogenetically diverse reductive dehalogenase-homologous genes in deep subseafloor sedimentary metagenomes.</title>
        <authorList>
            <person name="Kawai M."/>
            <person name="Futagami T."/>
            <person name="Toyoda A."/>
            <person name="Takaki Y."/>
            <person name="Nishi S."/>
            <person name="Hori S."/>
            <person name="Arai W."/>
            <person name="Tsubouchi T."/>
            <person name="Morono Y."/>
            <person name="Uchiyama I."/>
            <person name="Ito T."/>
            <person name="Fujiyama A."/>
            <person name="Inagaki F."/>
            <person name="Takami H."/>
        </authorList>
    </citation>
    <scope>NUCLEOTIDE SEQUENCE</scope>
    <source>
        <strain evidence="7">Expedition CK06-06</strain>
    </source>
</reference>
<dbReference type="EMBL" id="BARS01005769">
    <property type="protein sequence ID" value="GAF78422.1"/>
    <property type="molecule type" value="Genomic_DNA"/>
</dbReference>
<dbReference type="InterPro" id="IPR002724">
    <property type="entry name" value="Pyruvoyl-dep_arg_deCO2ase"/>
</dbReference>